<evidence type="ECO:0000313" key="2">
    <source>
        <dbReference type="EMBL" id="GJE78121.1"/>
    </source>
</evidence>
<dbReference type="InterPro" id="IPR004843">
    <property type="entry name" value="Calcineurin-like_PHP"/>
</dbReference>
<protein>
    <recommendedName>
        <fullName evidence="1">Calcineurin-like phosphoesterase domain-containing protein</fullName>
    </recommendedName>
</protein>
<dbReference type="InterPro" id="IPR050535">
    <property type="entry name" value="DNA_Repair-Maintenance_Comp"/>
</dbReference>
<proteinExistence type="predicted"/>
<comment type="caution">
    <text evidence="2">The sequence shown here is derived from an EMBL/GenBank/DDBJ whole genome shotgun (WGS) entry which is preliminary data.</text>
</comment>
<accession>A0ABQ4V0J3</accession>
<evidence type="ECO:0000259" key="1">
    <source>
        <dbReference type="Pfam" id="PF00149"/>
    </source>
</evidence>
<reference evidence="2" key="2">
    <citation type="submission" date="2021-08" db="EMBL/GenBank/DDBJ databases">
        <authorList>
            <person name="Tani A."/>
            <person name="Ola A."/>
            <person name="Ogura Y."/>
            <person name="Katsura K."/>
            <person name="Hayashi T."/>
        </authorList>
    </citation>
    <scope>NUCLEOTIDE SEQUENCE</scope>
    <source>
        <strain evidence="2">DSM 14458</strain>
    </source>
</reference>
<organism evidence="2 3">
    <name type="scientific">Methylorubrum suomiense</name>
    <dbReference type="NCBI Taxonomy" id="144191"/>
    <lineage>
        <taxon>Bacteria</taxon>
        <taxon>Pseudomonadati</taxon>
        <taxon>Pseudomonadota</taxon>
        <taxon>Alphaproteobacteria</taxon>
        <taxon>Hyphomicrobiales</taxon>
        <taxon>Methylobacteriaceae</taxon>
        <taxon>Methylorubrum</taxon>
    </lineage>
</organism>
<sequence length="326" mass="36247">MTAPKRLGDPHLGRRFNKGVPLARRGERELMVREDFVRQLDPAGADVHICMGDLFDKPQVSYDDLLFAAQAYMAAAVSNPRTTFYIIQGNHDDSRDLSEVTAWDVFGQLVRGVQNIQCVIHPMISPDLVLLPWSPTLSAVEMLGEAAKAIKILGPKVAYGHWDVDPRSSPHNLIPTRELAELGITTAYTGHIHKPDSFRRDGVDVTVVGSMQPYAQGEDGQQCDLVRYITLTLDQLDEVKDILSGACVRLQLQPGEQAPETIPDCRSWDVQRMRPVEVEEAPADISLDGFDTTQAAKAALDAHEIVPEVREQIETRWTETFGRDLA</sequence>
<reference evidence="2" key="1">
    <citation type="journal article" date="2021" name="Front. Microbiol.">
        <title>Comprehensive Comparative Genomics and Phenotyping of Methylobacterium Species.</title>
        <authorList>
            <person name="Alessa O."/>
            <person name="Ogura Y."/>
            <person name="Fujitani Y."/>
            <person name="Takami H."/>
            <person name="Hayashi T."/>
            <person name="Sahin N."/>
            <person name="Tani A."/>
        </authorList>
    </citation>
    <scope>NUCLEOTIDE SEQUENCE</scope>
    <source>
        <strain evidence="2">DSM 14458</strain>
    </source>
</reference>
<dbReference type="RefSeq" id="WP_238308704.1">
    <property type="nucleotide sequence ID" value="NZ_BPRE01000020.1"/>
</dbReference>
<gene>
    <name evidence="2" type="ORF">BGCPKDLD_4732</name>
</gene>
<dbReference type="Proteomes" id="UP001055093">
    <property type="component" value="Unassembled WGS sequence"/>
</dbReference>
<feature type="domain" description="Calcineurin-like phosphoesterase" evidence="1">
    <location>
        <begin position="8"/>
        <end position="194"/>
    </location>
</feature>
<dbReference type="EMBL" id="BPRE01000020">
    <property type="protein sequence ID" value="GJE78121.1"/>
    <property type="molecule type" value="Genomic_DNA"/>
</dbReference>
<dbReference type="InterPro" id="IPR029052">
    <property type="entry name" value="Metallo-depent_PP-like"/>
</dbReference>
<keyword evidence="3" id="KW-1185">Reference proteome</keyword>
<name>A0ABQ4V0J3_9HYPH</name>
<dbReference type="PANTHER" id="PTHR30337:SF0">
    <property type="entry name" value="NUCLEASE SBCCD SUBUNIT D"/>
    <property type="match status" value="1"/>
</dbReference>
<dbReference type="PANTHER" id="PTHR30337">
    <property type="entry name" value="COMPONENT OF ATP-DEPENDENT DSDNA EXONUCLEASE"/>
    <property type="match status" value="1"/>
</dbReference>
<dbReference type="Pfam" id="PF00149">
    <property type="entry name" value="Metallophos"/>
    <property type="match status" value="1"/>
</dbReference>
<dbReference type="Gene3D" id="3.60.21.10">
    <property type="match status" value="1"/>
</dbReference>
<evidence type="ECO:0000313" key="3">
    <source>
        <dbReference type="Proteomes" id="UP001055093"/>
    </source>
</evidence>
<dbReference type="SUPFAM" id="SSF56300">
    <property type="entry name" value="Metallo-dependent phosphatases"/>
    <property type="match status" value="1"/>
</dbReference>